<dbReference type="EMBL" id="KQ087185">
    <property type="protein sequence ID" value="KLT44731.1"/>
    <property type="molecule type" value="Genomic_DNA"/>
</dbReference>
<feature type="region of interest" description="Disordered" evidence="2">
    <location>
        <begin position="424"/>
        <end position="443"/>
    </location>
</feature>
<feature type="binding site" evidence="1">
    <location>
        <position position="335"/>
    </location>
    <ligand>
        <name>Mg(2+)</name>
        <dbReference type="ChEBI" id="CHEBI:18420"/>
        <label>1</label>
    </ligand>
</feature>
<gene>
    <name evidence="3" type="ORF">CC85DRAFT_283364</name>
</gene>
<dbReference type="InterPro" id="IPR050792">
    <property type="entry name" value="ADP-ribosylglycohydrolase"/>
</dbReference>
<accession>A0A0J0XUF0</accession>
<dbReference type="InterPro" id="IPR005502">
    <property type="entry name" value="Ribosyl_crysJ1"/>
</dbReference>
<dbReference type="SUPFAM" id="SSF101478">
    <property type="entry name" value="ADP-ribosylglycohydrolase"/>
    <property type="match status" value="1"/>
</dbReference>
<evidence type="ECO:0000313" key="3">
    <source>
        <dbReference type="EMBL" id="KLT44731.1"/>
    </source>
</evidence>
<name>A0A0J0XUF0_9TREE</name>
<organism evidence="3 4">
    <name type="scientific">Cutaneotrichosporon oleaginosum</name>
    <dbReference type="NCBI Taxonomy" id="879819"/>
    <lineage>
        <taxon>Eukaryota</taxon>
        <taxon>Fungi</taxon>
        <taxon>Dikarya</taxon>
        <taxon>Basidiomycota</taxon>
        <taxon>Agaricomycotina</taxon>
        <taxon>Tremellomycetes</taxon>
        <taxon>Trichosporonales</taxon>
        <taxon>Trichosporonaceae</taxon>
        <taxon>Cutaneotrichosporon</taxon>
    </lineage>
</organism>
<dbReference type="Pfam" id="PF03747">
    <property type="entry name" value="ADP_ribosyl_GH"/>
    <property type="match status" value="1"/>
</dbReference>
<dbReference type="STRING" id="879819.A0A0J0XUF0"/>
<dbReference type="PANTHER" id="PTHR16222">
    <property type="entry name" value="ADP-RIBOSYLGLYCOHYDROLASE"/>
    <property type="match status" value="1"/>
</dbReference>
<keyword evidence="1" id="KW-0460">Magnesium</keyword>
<feature type="binding site" evidence="1">
    <location>
        <position position="88"/>
    </location>
    <ligand>
        <name>Mg(2+)</name>
        <dbReference type="ChEBI" id="CHEBI:18420"/>
        <label>1</label>
    </ligand>
</feature>
<dbReference type="Proteomes" id="UP000053611">
    <property type="component" value="Unassembled WGS sequence"/>
</dbReference>
<dbReference type="GO" id="GO:0046872">
    <property type="term" value="F:metal ion binding"/>
    <property type="evidence" value="ECO:0007669"/>
    <property type="project" value="UniProtKB-KW"/>
</dbReference>
<dbReference type="AlphaFoldDB" id="A0A0J0XUF0"/>
<feature type="binding site" evidence="1">
    <location>
        <position position="336"/>
    </location>
    <ligand>
        <name>Mg(2+)</name>
        <dbReference type="ChEBI" id="CHEBI:18420"/>
        <label>1</label>
    </ligand>
</feature>
<proteinExistence type="predicted"/>
<dbReference type="InterPro" id="IPR036705">
    <property type="entry name" value="Ribosyl_crysJ1_sf"/>
</dbReference>
<dbReference type="OrthoDB" id="2021138at2759"/>
<comment type="cofactor">
    <cofactor evidence="1">
        <name>Mg(2+)</name>
        <dbReference type="ChEBI" id="CHEBI:18420"/>
    </cofactor>
    <text evidence="1">Binds 2 magnesium ions per subunit.</text>
</comment>
<evidence type="ECO:0000256" key="2">
    <source>
        <dbReference type="SAM" id="MobiDB-lite"/>
    </source>
</evidence>
<dbReference type="Gene3D" id="1.10.4080.10">
    <property type="entry name" value="ADP-ribosylation/Crystallin J1"/>
    <property type="match status" value="1"/>
</dbReference>
<protein>
    <submittedName>
        <fullName evidence="3">ADP-ribosylglycohydrolase</fullName>
    </submittedName>
</protein>
<evidence type="ECO:0000313" key="4">
    <source>
        <dbReference type="Proteomes" id="UP000053611"/>
    </source>
</evidence>
<feature type="compositionally biased region" description="Basic and acidic residues" evidence="2">
    <location>
        <begin position="425"/>
        <end position="443"/>
    </location>
</feature>
<keyword evidence="3" id="KW-0378">Hydrolase</keyword>
<keyword evidence="1" id="KW-0479">Metal-binding</keyword>
<keyword evidence="4" id="KW-1185">Reference proteome</keyword>
<reference evidence="3 4" key="1">
    <citation type="submission" date="2015-03" db="EMBL/GenBank/DDBJ databases">
        <title>Genomics and transcriptomics of the oil-accumulating basidiomycete yeast T. oleaginosus allow insights into substrate utilization and the diverse evolutionary trajectories of mating systems in fungi.</title>
        <authorList>
            <consortium name="DOE Joint Genome Institute"/>
            <person name="Kourist R."/>
            <person name="Kracht O."/>
            <person name="Bracharz F."/>
            <person name="Lipzen A."/>
            <person name="Nolan M."/>
            <person name="Ohm R."/>
            <person name="Grigoriev I."/>
            <person name="Sun S."/>
            <person name="Heitman J."/>
            <person name="Bruck T."/>
            <person name="Nowrousian M."/>
        </authorList>
    </citation>
    <scope>NUCLEOTIDE SEQUENCE [LARGE SCALE GENOMIC DNA]</scope>
    <source>
        <strain evidence="3 4">IBC0246</strain>
    </source>
</reference>
<sequence>MPHPISTAHTSPHERIISALANTTLYDRILGTVVGSALGDAIGLYTEFLTAPRAAATYPERRFSLVPATPFARDMHRLKHQLGEWTDDTDHALLILLSFLHGSLSPGDVAARLHIWVEQGLRALDTLPLGLGATVGAIVRDPAYLQDPGAAAHRVWVKGGCDVAPNGSLMRTHPLGVVSIFQTEAEAMDAAAAVSAITHVDPRCVVSCMICTALVRGLIRGQWTEEAHIDAVIERAVTRYRDVIRPRMESEGTMGADEPTLDLDELRKHTHAASLAALDLDGRGIGYVYKALGAAILLLRQAMRRVAAAPSVLVEKTVLFEPLITELVMAAGDADTNAAVAGALLGAYVGFAALPGHWREGLRHAAWLVRKAEGVGRILGVVEGGYTPEEDTAPDGGRAAVSPEDMERRWMELQARMAAENTAFLEKERRRGSENKEKRWFRR</sequence>
<feature type="binding site" evidence="1">
    <location>
        <position position="87"/>
    </location>
    <ligand>
        <name>Mg(2+)</name>
        <dbReference type="ChEBI" id="CHEBI:18420"/>
        <label>1</label>
    </ligand>
</feature>
<feature type="binding site" evidence="1">
    <location>
        <position position="333"/>
    </location>
    <ligand>
        <name>Mg(2+)</name>
        <dbReference type="ChEBI" id="CHEBI:18420"/>
        <label>1</label>
    </ligand>
</feature>
<feature type="binding site" evidence="1">
    <location>
        <position position="86"/>
    </location>
    <ligand>
        <name>Mg(2+)</name>
        <dbReference type="ChEBI" id="CHEBI:18420"/>
        <label>1</label>
    </ligand>
</feature>
<dbReference type="GeneID" id="28982933"/>
<evidence type="ECO:0000256" key="1">
    <source>
        <dbReference type="PIRSR" id="PIRSR605502-1"/>
    </source>
</evidence>
<dbReference type="PANTHER" id="PTHR16222:SF28">
    <property type="entry name" value="ADP-RIBOSYLGLYCOHYDROLASE"/>
    <property type="match status" value="1"/>
</dbReference>
<dbReference type="GO" id="GO:0016787">
    <property type="term" value="F:hydrolase activity"/>
    <property type="evidence" value="ECO:0007669"/>
    <property type="project" value="UniProtKB-KW"/>
</dbReference>
<dbReference type="RefSeq" id="XP_018281222.1">
    <property type="nucleotide sequence ID" value="XM_018422330.1"/>
</dbReference>